<sequence>LAPELDDFVATFDADYHRYVSLLALMVELEEEMEAEGEAVAGGGYADDDNDTGSPDGALHLADGRNPPPGPVLRGACAAGPQVISEPDVRQEALAQREEEQWSRDVNEVAKRLSSGMRLQPSAAAS</sequence>
<evidence type="ECO:0000313" key="2">
    <source>
        <dbReference type="EMBL" id="EFJ39114.1"/>
    </source>
</evidence>
<feature type="region of interest" description="Disordered" evidence="1">
    <location>
        <begin position="90"/>
        <end position="126"/>
    </location>
</feature>
<evidence type="ECO:0000256" key="1">
    <source>
        <dbReference type="SAM" id="MobiDB-lite"/>
    </source>
</evidence>
<keyword evidence="3" id="KW-1185">Reference proteome</keyword>
<dbReference type="KEGG" id="vcn:VOLCADRAFT_101337"/>
<dbReference type="Proteomes" id="UP000001058">
    <property type="component" value="Unassembled WGS sequence"/>
</dbReference>
<protein>
    <submittedName>
        <fullName evidence="2">Uncharacterized protein</fullName>
    </submittedName>
</protein>
<dbReference type="AlphaFoldDB" id="D8UMD6"/>
<accession>D8UMD6</accession>
<feature type="compositionally biased region" description="Basic and acidic residues" evidence="1">
    <location>
        <begin position="90"/>
        <end position="111"/>
    </location>
</feature>
<gene>
    <name evidence="2" type="ORF">VOLCADRAFT_101337</name>
</gene>
<dbReference type="GeneID" id="9614852"/>
<feature type="non-terminal residue" evidence="2">
    <location>
        <position position="1"/>
    </location>
</feature>
<reference evidence="2 3" key="1">
    <citation type="journal article" date="2010" name="Science">
        <title>Genomic analysis of organismal complexity in the multicellular green alga Volvox carteri.</title>
        <authorList>
            <person name="Prochnik S.E."/>
            <person name="Umen J."/>
            <person name="Nedelcu A.M."/>
            <person name="Hallmann A."/>
            <person name="Miller S.M."/>
            <person name="Nishii I."/>
            <person name="Ferris P."/>
            <person name="Kuo A."/>
            <person name="Mitros T."/>
            <person name="Fritz-Laylin L.K."/>
            <person name="Hellsten U."/>
            <person name="Chapman J."/>
            <person name="Simakov O."/>
            <person name="Rensing S.A."/>
            <person name="Terry A."/>
            <person name="Pangilinan J."/>
            <person name="Kapitonov V."/>
            <person name="Jurka J."/>
            <person name="Salamov A."/>
            <person name="Shapiro H."/>
            <person name="Schmutz J."/>
            <person name="Grimwood J."/>
            <person name="Lindquist E."/>
            <person name="Lucas S."/>
            <person name="Grigoriev I.V."/>
            <person name="Schmitt R."/>
            <person name="Kirk D."/>
            <person name="Rokhsar D.S."/>
        </authorList>
    </citation>
    <scope>NUCLEOTIDE SEQUENCE [LARGE SCALE GENOMIC DNA]</scope>
    <source>
        <strain evidence="3">f. Nagariensis / Eve</strain>
    </source>
</reference>
<dbReference type="EMBL" id="GL379023">
    <property type="protein sequence ID" value="EFJ39114.1"/>
    <property type="molecule type" value="Genomic_DNA"/>
</dbReference>
<proteinExistence type="predicted"/>
<dbReference type="InParanoid" id="D8UMD6"/>
<organism evidence="3">
    <name type="scientific">Volvox carteri f. nagariensis</name>
    <dbReference type="NCBI Taxonomy" id="3068"/>
    <lineage>
        <taxon>Eukaryota</taxon>
        <taxon>Viridiplantae</taxon>
        <taxon>Chlorophyta</taxon>
        <taxon>core chlorophytes</taxon>
        <taxon>Chlorophyceae</taxon>
        <taxon>CS clade</taxon>
        <taxon>Chlamydomonadales</taxon>
        <taxon>Volvocaceae</taxon>
        <taxon>Volvox</taxon>
    </lineage>
</organism>
<name>D8UMD6_VOLCA</name>
<dbReference type="RefSeq" id="XP_002959822.1">
    <property type="nucleotide sequence ID" value="XM_002959776.1"/>
</dbReference>
<feature type="region of interest" description="Disordered" evidence="1">
    <location>
        <begin position="36"/>
        <end position="77"/>
    </location>
</feature>
<evidence type="ECO:0000313" key="3">
    <source>
        <dbReference type="Proteomes" id="UP000001058"/>
    </source>
</evidence>